<evidence type="ECO:0000256" key="5">
    <source>
        <dbReference type="ARBA" id="ARBA00032748"/>
    </source>
</evidence>
<organism evidence="6">
    <name type="scientific">Photinus pyralis</name>
    <name type="common">Common eastern firefly</name>
    <name type="synonym">Lampyris pyralis</name>
    <dbReference type="NCBI Taxonomy" id="7054"/>
    <lineage>
        <taxon>Eukaryota</taxon>
        <taxon>Metazoa</taxon>
        <taxon>Ecdysozoa</taxon>
        <taxon>Arthropoda</taxon>
        <taxon>Hexapoda</taxon>
        <taxon>Insecta</taxon>
        <taxon>Pterygota</taxon>
        <taxon>Neoptera</taxon>
        <taxon>Endopterygota</taxon>
        <taxon>Coleoptera</taxon>
        <taxon>Polyphaga</taxon>
        <taxon>Elateriformia</taxon>
        <taxon>Elateroidea</taxon>
        <taxon>Lampyridae</taxon>
        <taxon>Lampyrinae</taxon>
        <taxon>Photinus</taxon>
    </lineage>
</organism>
<dbReference type="EMBL" id="VVIM01000006">
    <property type="protein sequence ID" value="KAB0797611.1"/>
    <property type="molecule type" value="Genomic_DNA"/>
</dbReference>
<proteinExistence type="inferred from homology"/>
<dbReference type="OrthoDB" id="6493910at2759"/>
<dbReference type="InParanoid" id="A0A1Y1KY75"/>
<dbReference type="Proteomes" id="UP000327044">
    <property type="component" value="Unassembled WGS sequence"/>
</dbReference>
<gene>
    <name evidence="7" type="ORF">PPYR_08604</name>
</gene>
<dbReference type="GO" id="GO:0005730">
    <property type="term" value="C:nucleolus"/>
    <property type="evidence" value="ECO:0007669"/>
    <property type="project" value="UniProtKB-SubCell"/>
</dbReference>
<sequence length="126" mass="14730">MSAALVRESLEVVDADFNDKSKKSIKKSKKRKNDQTELFPTSKKISVSELRKNKRTKEQNLQENLEKLRLIREVCAIDLEENITNKIIERAVSRRPIKAKKVSKKAEKTAFTEEDFAKFEQEYLNE</sequence>
<evidence type="ECO:0000313" key="6">
    <source>
        <dbReference type="EMBL" id="JAV65508.1"/>
    </source>
</evidence>
<dbReference type="PANTHER" id="PTHR31454:SF2">
    <property type="entry name" value="ACTIVE REGULATOR OF SIRT1"/>
    <property type="match status" value="1"/>
</dbReference>
<protein>
    <recommendedName>
        <fullName evidence="3">Active regulator of SIRT1</fullName>
    </recommendedName>
    <alternativeName>
        <fullName evidence="5">40S ribosomal protein S19-binding protein 1</fullName>
    </alternativeName>
</protein>
<dbReference type="GO" id="GO:0019899">
    <property type="term" value="F:enzyme binding"/>
    <property type="evidence" value="ECO:0007669"/>
    <property type="project" value="TreeGrafter"/>
</dbReference>
<evidence type="ECO:0000256" key="2">
    <source>
        <dbReference type="ARBA" id="ARBA00007318"/>
    </source>
</evidence>
<comment type="subcellular location">
    <subcellularLocation>
        <location evidence="1">Nucleus</location>
        <location evidence="1">Nucleolus</location>
    </subcellularLocation>
</comment>
<dbReference type="InterPro" id="IPR023262">
    <property type="entry name" value="AROS"/>
</dbReference>
<dbReference type="EMBL" id="GEZM01072480">
    <property type="protein sequence ID" value="JAV65508.1"/>
    <property type="molecule type" value="Transcribed_RNA"/>
</dbReference>
<keyword evidence="8" id="KW-1185">Reference proteome</keyword>
<comment type="similarity">
    <text evidence="2">Belongs to the AROS family.</text>
</comment>
<keyword evidence="4" id="KW-0539">Nucleus</keyword>
<dbReference type="PRINTS" id="PR02029">
    <property type="entry name" value="ACTREGSIRT1"/>
</dbReference>
<evidence type="ECO:0000256" key="1">
    <source>
        <dbReference type="ARBA" id="ARBA00004604"/>
    </source>
</evidence>
<evidence type="ECO:0000256" key="4">
    <source>
        <dbReference type="ARBA" id="ARBA00023242"/>
    </source>
</evidence>
<reference evidence="7 8" key="2">
    <citation type="journal article" date="2018" name="Elife">
        <title>Firefly genomes illuminate parallel origins of bioluminescence in beetles.</title>
        <authorList>
            <person name="Fallon T.R."/>
            <person name="Lower S.E."/>
            <person name="Chang C.H."/>
            <person name="Bessho-Uehara M."/>
            <person name="Martin G.J."/>
            <person name="Bewick A.J."/>
            <person name="Behringer M."/>
            <person name="Debat H.J."/>
            <person name="Wong I."/>
            <person name="Day J.C."/>
            <person name="Suvorov A."/>
            <person name="Silva C.J."/>
            <person name="Stanger-Hall K.F."/>
            <person name="Hall D.W."/>
            <person name="Schmitz R.J."/>
            <person name="Nelson D.R."/>
            <person name="Lewis S.M."/>
            <person name="Shigenobu S."/>
            <person name="Bybee S.M."/>
            <person name="Larracuente A.M."/>
            <person name="Oba Y."/>
            <person name="Weng J.K."/>
        </authorList>
    </citation>
    <scope>NUCLEOTIDE SEQUENCE [LARGE SCALE GENOMIC DNA]</scope>
    <source>
        <strain evidence="7">1611_PpyrPB1</strain>
        <tissue evidence="7">Whole body</tissue>
    </source>
</reference>
<name>A0A1Y1KY75_PHOPY</name>
<dbReference type="AlphaFoldDB" id="A0A1Y1KY75"/>
<accession>A0A1Y1KY75</accession>
<evidence type="ECO:0000256" key="3">
    <source>
        <dbReference type="ARBA" id="ARBA00016855"/>
    </source>
</evidence>
<reference evidence="6" key="1">
    <citation type="journal article" date="2016" name="Sci. Rep.">
        <title>Molecular characterization of firefly nuptial gifts: a multi-omics approach sheds light on postcopulatory sexual selection.</title>
        <authorList>
            <person name="Al-Wathiqui N."/>
            <person name="Fallon T.R."/>
            <person name="South A."/>
            <person name="Weng J.K."/>
            <person name="Lewis S.M."/>
        </authorList>
    </citation>
    <scope>NUCLEOTIDE SEQUENCE</scope>
</reference>
<dbReference type="PANTHER" id="PTHR31454">
    <property type="entry name" value="ACTIVE REGULATOR OF SIRT1"/>
    <property type="match status" value="1"/>
</dbReference>
<evidence type="ECO:0000313" key="7">
    <source>
        <dbReference type="EMBL" id="KAB0797611.1"/>
    </source>
</evidence>
<evidence type="ECO:0000313" key="8">
    <source>
        <dbReference type="Proteomes" id="UP000327044"/>
    </source>
</evidence>
<reference evidence="7" key="3">
    <citation type="submission" date="2019-08" db="EMBL/GenBank/DDBJ databases">
        <authorList>
            <consortium name="Photinus pyralis genome working group"/>
            <person name="Fallon T.R."/>
            <person name="Sander Lower S.E."/>
            <person name="Weng J.-K."/>
        </authorList>
    </citation>
    <scope>NUCLEOTIDE SEQUENCE</scope>
    <source>
        <strain evidence="7">1611_PpyrPB1</strain>
        <tissue evidence="7">Whole body</tissue>
    </source>
</reference>
<dbReference type="Pfam" id="PF15684">
    <property type="entry name" value="AROS"/>
    <property type="match status" value="1"/>
</dbReference>